<dbReference type="AlphaFoldDB" id="G9PB86"/>
<evidence type="ECO:0000313" key="14">
    <source>
        <dbReference type="EMBL" id="EHK39635.1"/>
    </source>
</evidence>
<dbReference type="PANTHER" id="PTHR24305">
    <property type="entry name" value="CYTOCHROME P450"/>
    <property type="match status" value="1"/>
</dbReference>
<comment type="similarity">
    <text evidence="3">Belongs to the cytochrome P450 family.</text>
</comment>
<keyword evidence="13" id="KW-0812">Transmembrane</keyword>
<keyword evidence="8" id="KW-0560">Oxidoreductase</keyword>
<evidence type="ECO:0000256" key="13">
    <source>
        <dbReference type="SAM" id="Phobius"/>
    </source>
</evidence>
<evidence type="ECO:0000256" key="1">
    <source>
        <dbReference type="ARBA" id="ARBA00001971"/>
    </source>
</evidence>
<keyword evidence="8" id="KW-0503">Monooxygenase</keyword>
<dbReference type="HOGENOM" id="CLU_001570_14_0_1"/>
<dbReference type="eggNOG" id="KOG0156">
    <property type="taxonomic scope" value="Eukaryota"/>
</dbReference>
<evidence type="ECO:0000313" key="15">
    <source>
        <dbReference type="Proteomes" id="UP000005426"/>
    </source>
</evidence>
<dbReference type="GO" id="GO:0005506">
    <property type="term" value="F:iron ion binding"/>
    <property type="evidence" value="ECO:0007669"/>
    <property type="project" value="InterPro"/>
</dbReference>
<dbReference type="CDD" id="cd11060">
    <property type="entry name" value="CYP57A1-like"/>
    <property type="match status" value="1"/>
</dbReference>
<comment type="pathway">
    <text evidence="2">Hormone biosynthesis.</text>
</comment>
<evidence type="ECO:0000256" key="9">
    <source>
        <dbReference type="ARBA" id="ARBA00067672"/>
    </source>
</evidence>
<dbReference type="EMBL" id="ABDG02000029">
    <property type="protein sequence ID" value="EHK39635.1"/>
    <property type="molecule type" value="Genomic_DNA"/>
</dbReference>
<dbReference type="Proteomes" id="UP000005426">
    <property type="component" value="Unassembled WGS sequence"/>
</dbReference>
<gene>
    <name evidence="14" type="ORF">TRIATDRAFT_231723</name>
</gene>
<comment type="cofactor">
    <cofactor evidence="1 12">
        <name>heme</name>
        <dbReference type="ChEBI" id="CHEBI:30413"/>
    </cofactor>
</comment>
<evidence type="ECO:0000256" key="11">
    <source>
        <dbReference type="ARBA" id="ARBA00079990"/>
    </source>
</evidence>
<dbReference type="FunFam" id="1.10.630.10:FF:000076">
    <property type="entry name" value="Cytochrome P450 monooxygenase"/>
    <property type="match status" value="1"/>
</dbReference>
<keyword evidence="15" id="KW-1185">Reference proteome</keyword>
<proteinExistence type="inferred from homology"/>
<sequence length="502" mass="56791">MMDRFAGIPGYLVLFAGSFLVYLIAGRVTAWARLRSFRGPFLTNFTNWPHRKALLQQRCHEFYGEVCEKYGPIARVAPNILVTSSPDVWTHVNNSPGYKRSEWYYSACRIEYRRDNVFSQSDNAKHDYRRKQLAPGNLDMEDSIDQRLRDFLNLVKSRYISTTAKIVPMDLARKVQFFTLDVISAVGTGKTFGMLQRDADVEDFLQSSEEGLRIGNFAAALGFSWITQAPFIGRFIAPSAEDGKGFGRLMAACFRHVDERLQNPTDKKSDMLASFIRHGVIGDDLRSEALEQIVAGSDTTASGIRCVLLHVITNPRVYAKLQEEIDGAVRDGKAPQDGFITHTEAKQLPYLQATIREAMRVWPPVANIFSRDVPPEGDTVNIDGKDVFLPGGAYIGYSALAMHRSTEIYGDDAKAFRPERWFEDDKDKLATMLRTNELIFGYGKWQCLGKDVARMELEKVVFELLRNFDIALINPTKPWAAMNNLGLFTISDMWVQVMERGS</sequence>
<dbReference type="GO" id="GO:0004497">
    <property type="term" value="F:monooxygenase activity"/>
    <property type="evidence" value="ECO:0007669"/>
    <property type="project" value="UniProtKB-KW"/>
</dbReference>
<dbReference type="InterPro" id="IPR002401">
    <property type="entry name" value="Cyt_P450_E_grp-I"/>
</dbReference>
<dbReference type="GO" id="GO:0016705">
    <property type="term" value="F:oxidoreductase activity, acting on paired donors, with incorporation or reduction of molecular oxygen"/>
    <property type="evidence" value="ECO:0007669"/>
    <property type="project" value="InterPro"/>
</dbReference>
<evidence type="ECO:0000256" key="8">
    <source>
        <dbReference type="ARBA" id="ARBA00023033"/>
    </source>
</evidence>
<dbReference type="OMA" id="WYYHAAR"/>
<dbReference type="PRINTS" id="PR00463">
    <property type="entry name" value="EP450I"/>
</dbReference>
<organism evidence="14 15">
    <name type="scientific">Hypocrea atroviridis (strain ATCC 20476 / IMI 206040)</name>
    <name type="common">Trichoderma atroviride</name>
    <dbReference type="NCBI Taxonomy" id="452589"/>
    <lineage>
        <taxon>Eukaryota</taxon>
        <taxon>Fungi</taxon>
        <taxon>Dikarya</taxon>
        <taxon>Ascomycota</taxon>
        <taxon>Pezizomycotina</taxon>
        <taxon>Sordariomycetes</taxon>
        <taxon>Hypocreomycetidae</taxon>
        <taxon>Hypocreales</taxon>
        <taxon>Hypocreaceae</taxon>
        <taxon>Trichoderma</taxon>
    </lineage>
</organism>
<keyword evidence="6 12" id="KW-0408">Iron</keyword>
<dbReference type="STRING" id="452589.G9PB86"/>
<keyword evidence="5 12" id="KW-0479">Metal-binding</keyword>
<dbReference type="SUPFAM" id="SSF48264">
    <property type="entry name" value="Cytochrome P450"/>
    <property type="match status" value="1"/>
</dbReference>
<keyword evidence="13" id="KW-1133">Transmembrane helix</keyword>
<dbReference type="OrthoDB" id="3934656at2759"/>
<evidence type="ECO:0000256" key="10">
    <source>
        <dbReference type="ARBA" id="ARBA00068222"/>
    </source>
</evidence>
<comment type="caution">
    <text evidence="14">The sequence shown here is derived from an EMBL/GenBank/DDBJ whole genome shotgun (WGS) entry which is preliminary data.</text>
</comment>
<dbReference type="InterPro" id="IPR050121">
    <property type="entry name" value="Cytochrome_P450_monoxygenase"/>
</dbReference>
<keyword evidence="4 12" id="KW-0349">Heme</keyword>
<dbReference type="GO" id="GO:0020037">
    <property type="term" value="F:heme binding"/>
    <property type="evidence" value="ECO:0007669"/>
    <property type="project" value="InterPro"/>
</dbReference>
<feature type="non-terminal residue" evidence="14">
    <location>
        <position position="1"/>
    </location>
</feature>
<evidence type="ECO:0000256" key="12">
    <source>
        <dbReference type="PIRSR" id="PIRSR602401-1"/>
    </source>
</evidence>
<dbReference type="Gene3D" id="1.10.630.10">
    <property type="entry name" value="Cytochrome P450"/>
    <property type="match status" value="1"/>
</dbReference>
<dbReference type="PANTHER" id="PTHR24305:SF168">
    <property type="entry name" value="P450, PUTATIVE (EUROFUNG)-RELATED"/>
    <property type="match status" value="1"/>
</dbReference>
<evidence type="ECO:0000256" key="7">
    <source>
        <dbReference type="ARBA" id="ARBA00023026"/>
    </source>
</evidence>
<accession>G9PB86</accession>
<protein>
    <recommendedName>
        <fullName evidence="10">Cytochrome P450 monooxygenase ABA1</fullName>
    </recommendedName>
    <alternativeName>
        <fullName evidence="11">Abscisic acid biosynthesis protein 1</fullName>
    </alternativeName>
    <alternativeName>
        <fullName evidence="9">Cytochrome P450 monooxygenase aba1</fullName>
    </alternativeName>
</protein>
<evidence type="ECO:0000256" key="2">
    <source>
        <dbReference type="ARBA" id="ARBA00004972"/>
    </source>
</evidence>
<evidence type="ECO:0000256" key="3">
    <source>
        <dbReference type="ARBA" id="ARBA00010617"/>
    </source>
</evidence>
<feature type="transmembrane region" description="Helical" evidence="13">
    <location>
        <begin position="6"/>
        <end position="25"/>
    </location>
</feature>
<dbReference type="PRINTS" id="PR00385">
    <property type="entry name" value="P450"/>
</dbReference>
<reference evidence="14 15" key="1">
    <citation type="journal article" date="2011" name="Genome Biol.">
        <title>Comparative genome sequence analysis underscores mycoparasitism as the ancestral life style of Trichoderma.</title>
        <authorList>
            <person name="Kubicek C.P."/>
            <person name="Herrera-Estrella A."/>
            <person name="Seidl-Seiboth V."/>
            <person name="Martinez D.A."/>
            <person name="Druzhinina I.S."/>
            <person name="Thon M."/>
            <person name="Zeilinger S."/>
            <person name="Casas-Flores S."/>
            <person name="Horwitz B.A."/>
            <person name="Mukherjee P.K."/>
            <person name="Mukherjee M."/>
            <person name="Kredics L."/>
            <person name="Alcaraz L.D."/>
            <person name="Aerts A."/>
            <person name="Antal Z."/>
            <person name="Atanasova L."/>
            <person name="Cervantes-Badillo M.G."/>
            <person name="Challacombe J."/>
            <person name="Chertkov O."/>
            <person name="McCluskey K."/>
            <person name="Coulpier F."/>
            <person name="Deshpande N."/>
            <person name="von Doehren H."/>
            <person name="Ebbole D.J."/>
            <person name="Esquivel-Naranjo E.U."/>
            <person name="Fekete E."/>
            <person name="Flipphi M."/>
            <person name="Glaser F."/>
            <person name="Gomez-Rodriguez E.Y."/>
            <person name="Gruber S."/>
            <person name="Han C."/>
            <person name="Henrissat B."/>
            <person name="Hermosa R."/>
            <person name="Hernandez-Onate M."/>
            <person name="Karaffa L."/>
            <person name="Kosti I."/>
            <person name="Le Crom S."/>
            <person name="Lindquist E."/>
            <person name="Lucas S."/>
            <person name="Luebeck M."/>
            <person name="Luebeck P.S."/>
            <person name="Margeot A."/>
            <person name="Metz B."/>
            <person name="Misra M."/>
            <person name="Nevalainen H."/>
            <person name="Omann M."/>
            <person name="Packer N."/>
            <person name="Perrone G."/>
            <person name="Uresti-Rivera E.E."/>
            <person name="Salamov A."/>
            <person name="Schmoll M."/>
            <person name="Seiboth B."/>
            <person name="Shapiro H."/>
            <person name="Sukno S."/>
            <person name="Tamayo-Ramos J.A."/>
            <person name="Tisch D."/>
            <person name="Wiest A."/>
            <person name="Wilkinson H.H."/>
            <person name="Zhang M."/>
            <person name="Coutinho P.M."/>
            <person name="Kenerley C.M."/>
            <person name="Monte E."/>
            <person name="Baker S.E."/>
            <person name="Grigoriev I.V."/>
        </authorList>
    </citation>
    <scope>NUCLEOTIDE SEQUENCE [LARGE SCALE GENOMIC DNA]</scope>
    <source>
        <strain evidence="15">ATCC 20476 / IMI 206040</strain>
    </source>
</reference>
<evidence type="ECO:0000256" key="5">
    <source>
        <dbReference type="ARBA" id="ARBA00022723"/>
    </source>
</evidence>
<dbReference type="InterPro" id="IPR001128">
    <property type="entry name" value="Cyt_P450"/>
</dbReference>
<feature type="binding site" description="axial binding residue" evidence="12">
    <location>
        <position position="447"/>
    </location>
    <ligand>
        <name>heme</name>
        <dbReference type="ChEBI" id="CHEBI:30413"/>
    </ligand>
    <ligandPart>
        <name>Fe</name>
        <dbReference type="ChEBI" id="CHEBI:18248"/>
    </ligandPart>
</feature>
<evidence type="ECO:0000256" key="4">
    <source>
        <dbReference type="ARBA" id="ARBA00022617"/>
    </source>
</evidence>
<dbReference type="InterPro" id="IPR036396">
    <property type="entry name" value="Cyt_P450_sf"/>
</dbReference>
<keyword evidence="13" id="KW-0472">Membrane</keyword>
<name>G9PB86_HYPAI</name>
<evidence type="ECO:0000256" key="6">
    <source>
        <dbReference type="ARBA" id="ARBA00023004"/>
    </source>
</evidence>
<dbReference type="Pfam" id="PF00067">
    <property type="entry name" value="p450"/>
    <property type="match status" value="1"/>
</dbReference>
<keyword evidence="7" id="KW-0843">Virulence</keyword>